<feature type="transmembrane region" description="Helical" evidence="5">
    <location>
        <begin position="205"/>
        <end position="232"/>
    </location>
</feature>
<dbReference type="PANTHER" id="PTHR43066">
    <property type="entry name" value="RHOMBOID-RELATED PROTEIN"/>
    <property type="match status" value="1"/>
</dbReference>
<dbReference type="InterPro" id="IPR011990">
    <property type="entry name" value="TPR-like_helical_dom_sf"/>
</dbReference>
<comment type="subcellular location">
    <subcellularLocation>
        <location evidence="1">Membrane</location>
        <topology evidence="1">Multi-pass membrane protein</topology>
    </subcellularLocation>
</comment>
<keyword evidence="4 5" id="KW-0472">Membrane</keyword>
<dbReference type="Pfam" id="PF01694">
    <property type="entry name" value="Rhomboid"/>
    <property type="match status" value="2"/>
</dbReference>
<feature type="transmembrane region" description="Helical" evidence="5">
    <location>
        <begin position="323"/>
        <end position="342"/>
    </location>
</feature>
<feature type="transmembrane region" description="Helical" evidence="5">
    <location>
        <begin position="163"/>
        <end position="185"/>
    </location>
</feature>
<feature type="transmembrane region" description="Helical" evidence="5">
    <location>
        <begin position="818"/>
        <end position="837"/>
    </location>
</feature>
<dbReference type="AlphaFoldDB" id="A0A2P6P0R5"/>
<dbReference type="InterPro" id="IPR022764">
    <property type="entry name" value="Peptidase_S54_rhomboid_dom"/>
</dbReference>
<dbReference type="SUPFAM" id="SSF144091">
    <property type="entry name" value="Rhomboid-like"/>
    <property type="match status" value="2"/>
</dbReference>
<feature type="transmembrane region" description="Helical" evidence="5">
    <location>
        <begin position="709"/>
        <end position="729"/>
    </location>
</feature>
<feature type="transmembrane region" description="Helical" evidence="5">
    <location>
        <begin position="277"/>
        <end position="302"/>
    </location>
</feature>
<dbReference type="Gene3D" id="1.20.1540.10">
    <property type="entry name" value="Rhomboid-like"/>
    <property type="match status" value="2"/>
</dbReference>
<evidence type="ECO:0000256" key="4">
    <source>
        <dbReference type="ARBA" id="ARBA00023136"/>
    </source>
</evidence>
<evidence type="ECO:0000256" key="2">
    <source>
        <dbReference type="ARBA" id="ARBA00022692"/>
    </source>
</evidence>
<keyword evidence="3 5" id="KW-1133">Transmembrane helix</keyword>
<feature type="domain" description="Peptidase S54 rhomboid" evidence="6">
    <location>
        <begin position="207"/>
        <end position="370"/>
    </location>
</feature>
<evidence type="ECO:0000259" key="6">
    <source>
        <dbReference type="Pfam" id="PF01694"/>
    </source>
</evidence>
<dbReference type="EMBL" id="MDYQ01000001">
    <property type="protein sequence ID" value="PRP89801.1"/>
    <property type="molecule type" value="Genomic_DNA"/>
</dbReference>
<proteinExistence type="predicted"/>
<dbReference type="GO" id="GO:0016020">
    <property type="term" value="C:membrane"/>
    <property type="evidence" value="ECO:0007669"/>
    <property type="project" value="UniProtKB-SubCell"/>
</dbReference>
<name>A0A2P6P0R5_9EUKA</name>
<dbReference type="PANTHER" id="PTHR43066:SF11">
    <property type="entry name" value="PEPTIDASE S54 RHOMBOID DOMAIN-CONTAINING PROTEIN"/>
    <property type="match status" value="1"/>
</dbReference>
<evidence type="ECO:0000256" key="1">
    <source>
        <dbReference type="ARBA" id="ARBA00004141"/>
    </source>
</evidence>
<keyword evidence="8" id="KW-1185">Reference proteome</keyword>
<evidence type="ECO:0000313" key="8">
    <source>
        <dbReference type="Proteomes" id="UP000241769"/>
    </source>
</evidence>
<protein>
    <recommendedName>
        <fullName evidence="6">Peptidase S54 rhomboid domain-containing protein</fullName>
    </recommendedName>
</protein>
<dbReference type="InterPro" id="IPR035952">
    <property type="entry name" value="Rhomboid-like_sf"/>
</dbReference>
<feature type="domain" description="Peptidase S54 rhomboid" evidence="6">
    <location>
        <begin position="750"/>
        <end position="906"/>
    </location>
</feature>
<dbReference type="InParanoid" id="A0A2P6P0R5"/>
<evidence type="ECO:0000256" key="3">
    <source>
        <dbReference type="ARBA" id="ARBA00022989"/>
    </source>
</evidence>
<sequence>MFNLPRHGWRAISSQYKNNSRILPRAPLSNQSALTFQRPKNSPSYFQPSIKARLYSADPKAYGLSSLIEGLNNKNVATDSTQPQDAQLLDAALTEALKDRHPSIRDAINNILSKSEKFIPGAKTVSELIAERFNAQLLRQDVTTACSPFSYFKFGKLLDMWKIAPFPLTAGVPVLTTAIYTATWLCPEYISPLIARADLLWSSDAFLPLFTTQFVHLSFAHLFACSAAWFVFARAIEIAYGWHTLLILVLVCGAMALDCQLTSNTALSDDLARSRPVVGLSGIIFGLMGFGLCAGSSYRTALHQLSRYGQRHTRLVWKQLFKGYMPVALSTVILTSILDVLISYTPIPIASVAHYTGLLMGAILGITYRRSESRDPSPLTSSVAPLFYPIAISFFGFTLAGAKFPLDARGYDAIKGVQCMEDEKYEVAVEHLKKTTRTRSRDEDDQWGLMLYAISLRKAGREKEALSAAEKVNLQRIPDFEKKGYDEKKESWQQYRQKTHWSFIDPALTLAVFTEEFRGGMKRGDAKGIYQKPQPVVISGLSNDKDIFSSSHNRLMFHLPRSAWRVIPSQCKNGTRVVGLSCHSPFSVQQFTKSSLHFPSPIKARIFSTNPKDVLDNRAGGIEKNQDPTPLLAAQALQSKLKDRHPSVRAAINSLLSETERYYPVTKTASELISDRKTSDLYRQDVETATFRHIPDVESLRKLWRLAPFPLTVSVTLTTTILYAASFLYPRLIDPLLAQSLYIWLTGDISPILTTNFVHLRWWHLLPCCLTFTAVARVIEISMGWKVLLAVIITCGLAATSSQIWMNTSGGDDMNRRAPVLGLAGIVFGLISLGYTSGSAYRNNIRHLSRHAQLHLRYLYPLFKIIILVSMFVYSLDLFLMTSHPPASPATLFGGALSGALIGLSLRLAPATLWPVCAAICCVSIYKARYPIRSKGWNAIRGLECMTEERYDEAAEHFKRSTRSFSHIDLNDQWGLMLHAICLRRAGRESEAQTVAKQVQLELLPAYEKWKIEQVRNNGERLFQVIYRASHWSIIDPACTVAVFRQEFEGLEKRRDIKGIYQEPKKYSIPPYSWRNRPNL</sequence>
<evidence type="ECO:0000256" key="5">
    <source>
        <dbReference type="SAM" id="Phobius"/>
    </source>
</evidence>
<gene>
    <name evidence="7" type="ORF">PROFUN_00143</name>
</gene>
<reference evidence="7 8" key="1">
    <citation type="journal article" date="2018" name="Genome Biol. Evol.">
        <title>Multiple Roots of Fruiting Body Formation in Amoebozoa.</title>
        <authorList>
            <person name="Hillmann F."/>
            <person name="Forbes G."/>
            <person name="Novohradska S."/>
            <person name="Ferling I."/>
            <person name="Riege K."/>
            <person name="Groth M."/>
            <person name="Westermann M."/>
            <person name="Marz M."/>
            <person name="Spaller T."/>
            <person name="Winckler T."/>
            <person name="Schaap P."/>
            <person name="Glockner G."/>
        </authorList>
    </citation>
    <scope>NUCLEOTIDE SEQUENCE [LARGE SCALE GENOMIC DNA]</scope>
    <source>
        <strain evidence="7 8">Jena</strain>
    </source>
</reference>
<feature type="transmembrane region" description="Helical" evidence="5">
    <location>
        <begin position="858"/>
        <end position="880"/>
    </location>
</feature>
<dbReference type="GO" id="GO:0004252">
    <property type="term" value="F:serine-type endopeptidase activity"/>
    <property type="evidence" value="ECO:0007669"/>
    <property type="project" value="InterPro"/>
</dbReference>
<evidence type="ECO:0000313" key="7">
    <source>
        <dbReference type="EMBL" id="PRP89801.1"/>
    </source>
</evidence>
<feature type="transmembrane region" description="Helical" evidence="5">
    <location>
        <begin position="900"/>
        <end position="926"/>
    </location>
</feature>
<feature type="transmembrane region" description="Helical" evidence="5">
    <location>
        <begin position="348"/>
        <end position="368"/>
    </location>
</feature>
<organism evidence="7 8">
    <name type="scientific">Planoprotostelium fungivorum</name>
    <dbReference type="NCBI Taxonomy" id="1890364"/>
    <lineage>
        <taxon>Eukaryota</taxon>
        <taxon>Amoebozoa</taxon>
        <taxon>Evosea</taxon>
        <taxon>Variosea</taxon>
        <taxon>Cavosteliida</taxon>
        <taxon>Cavosteliaceae</taxon>
        <taxon>Planoprotostelium</taxon>
    </lineage>
</organism>
<comment type="caution">
    <text evidence="7">The sequence shown here is derived from an EMBL/GenBank/DDBJ whole genome shotgun (WGS) entry which is preliminary data.</text>
</comment>
<dbReference type="SUPFAM" id="SSF48452">
    <property type="entry name" value="TPR-like"/>
    <property type="match status" value="1"/>
</dbReference>
<accession>A0A2P6P0R5</accession>
<feature type="transmembrane region" description="Helical" evidence="5">
    <location>
        <begin position="239"/>
        <end position="257"/>
    </location>
</feature>
<keyword evidence="2 5" id="KW-0812">Transmembrane</keyword>
<dbReference type="Proteomes" id="UP000241769">
    <property type="component" value="Unassembled WGS sequence"/>
</dbReference>
<feature type="transmembrane region" description="Helical" evidence="5">
    <location>
        <begin position="787"/>
        <end position="806"/>
    </location>
</feature>